<name>A0A368G6K8_ANCCA</name>
<dbReference type="EMBL" id="JOJR01000345">
    <property type="protein sequence ID" value="RCN39318.1"/>
    <property type="molecule type" value="Genomic_DNA"/>
</dbReference>
<dbReference type="GO" id="GO:0005576">
    <property type="term" value="C:extracellular region"/>
    <property type="evidence" value="ECO:0007669"/>
    <property type="project" value="UniProtKB-SubCell"/>
</dbReference>
<gene>
    <name evidence="6" type="ORF">ANCCAN_14756</name>
</gene>
<dbReference type="InterPro" id="IPR038479">
    <property type="entry name" value="Transthyretin-like_sf"/>
</dbReference>
<keyword evidence="4 5" id="KW-0732">Signal</keyword>
<feature type="chain" id="PRO_5016586879" evidence="5">
    <location>
        <begin position="18"/>
        <end position="126"/>
    </location>
</feature>
<accession>A0A368G6K8</accession>
<evidence type="ECO:0000313" key="7">
    <source>
        <dbReference type="Proteomes" id="UP000252519"/>
    </source>
</evidence>
<comment type="similarity">
    <text evidence="2">Belongs to the nematode transthyretin-like family.</text>
</comment>
<sequence>MILNILFVLAVAVAASAHTVTVRGAFLCDRDSHLPIFIEMLEHDNIQDDHLNWTITEAFDMFEVTGTEKELFGIMPYLRVMHRCRKFDETLTINLGRRKGEVDIDIGDIDLEDPKTRTEIRDKFTV</sequence>
<keyword evidence="3" id="KW-0964">Secreted</keyword>
<dbReference type="OrthoDB" id="5851924at2759"/>
<evidence type="ECO:0000256" key="1">
    <source>
        <dbReference type="ARBA" id="ARBA00004613"/>
    </source>
</evidence>
<dbReference type="GO" id="GO:0009986">
    <property type="term" value="C:cell surface"/>
    <property type="evidence" value="ECO:0007669"/>
    <property type="project" value="InterPro"/>
</dbReference>
<dbReference type="PANTHER" id="PTHR21700">
    <property type="entry name" value="TRANSTHYRETIN-LIKE FAMILY PROTEIN-RELATED"/>
    <property type="match status" value="1"/>
</dbReference>
<protein>
    <submittedName>
        <fullName evidence="6">Transthyretin-like family protein</fullName>
    </submittedName>
</protein>
<organism evidence="6 7">
    <name type="scientific">Ancylostoma caninum</name>
    <name type="common">Dog hookworm</name>
    <dbReference type="NCBI Taxonomy" id="29170"/>
    <lineage>
        <taxon>Eukaryota</taxon>
        <taxon>Metazoa</taxon>
        <taxon>Ecdysozoa</taxon>
        <taxon>Nematoda</taxon>
        <taxon>Chromadorea</taxon>
        <taxon>Rhabditida</taxon>
        <taxon>Rhabditina</taxon>
        <taxon>Rhabditomorpha</taxon>
        <taxon>Strongyloidea</taxon>
        <taxon>Ancylostomatidae</taxon>
        <taxon>Ancylostomatinae</taxon>
        <taxon>Ancylostoma</taxon>
    </lineage>
</organism>
<dbReference type="PANTHER" id="PTHR21700:SF30">
    <property type="entry name" value="TRANSTHYRETIN-LIKE FAMILY PROTEIN"/>
    <property type="match status" value="1"/>
</dbReference>
<comment type="caution">
    <text evidence="6">The sequence shown here is derived from an EMBL/GenBank/DDBJ whole genome shotgun (WGS) entry which is preliminary data.</text>
</comment>
<comment type="subcellular location">
    <subcellularLocation>
        <location evidence="1">Secreted</location>
    </subcellularLocation>
</comment>
<evidence type="ECO:0000313" key="6">
    <source>
        <dbReference type="EMBL" id="RCN39318.1"/>
    </source>
</evidence>
<evidence type="ECO:0000256" key="4">
    <source>
        <dbReference type="ARBA" id="ARBA00022729"/>
    </source>
</evidence>
<evidence type="ECO:0000256" key="3">
    <source>
        <dbReference type="ARBA" id="ARBA00022525"/>
    </source>
</evidence>
<dbReference type="Proteomes" id="UP000252519">
    <property type="component" value="Unassembled WGS sequence"/>
</dbReference>
<dbReference type="InterPro" id="IPR001534">
    <property type="entry name" value="Transthyretin-like"/>
</dbReference>
<evidence type="ECO:0000256" key="2">
    <source>
        <dbReference type="ARBA" id="ARBA00010112"/>
    </source>
</evidence>
<dbReference type="Pfam" id="PF01060">
    <property type="entry name" value="TTR-52"/>
    <property type="match status" value="1"/>
</dbReference>
<dbReference type="Gene3D" id="2.60.40.3330">
    <property type="match status" value="1"/>
</dbReference>
<feature type="signal peptide" evidence="5">
    <location>
        <begin position="1"/>
        <end position="17"/>
    </location>
</feature>
<evidence type="ECO:0000256" key="5">
    <source>
        <dbReference type="SAM" id="SignalP"/>
    </source>
</evidence>
<proteinExistence type="inferred from homology"/>
<keyword evidence="7" id="KW-1185">Reference proteome</keyword>
<reference evidence="6 7" key="1">
    <citation type="submission" date="2014-10" db="EMBL/GenBank/DDBJ databases">
        <title>Draft genome of the hookworm Ancylostoma caninum.</title>
        <authorList>
            <person name="Mitreva M."/>
        </authorList>
    </citation>
    <scope>NUCLEOTIDE SEQUENCE [LARGE SCALE GENOMIC DNA]</scope>
    <source>
        <strain evidence="6 7">Baltimore</strain>
    </source>
</reference>
<dbReference type="AlphaFoldDB" id="A0A368G6K8"/>